<evidence type="ECO:0000313" key="2">
    <source>
        <dbReference type="EMBL" id="HJA91334.1"/>
    </source>
</evidence>
<reference evidence="2" key="2">
    <citation type="submission" date="2021-04" db="EMBL/GenBank/DDBJ databases">
        <authorList>
            <person name="Gilroy R."/>
        </authorList>
    </citation>
    <scope>NUCLEOTIDE SEQUENCE</scope>
    <source>
        <strain evidence="2">CHK171-505</strain>
    </source>
</reference>
<evidence type="ECO:0000313" key="3">
    <source>
        <dbReference type="Proteomes" id="UP000886856"/>
    </source>
</evidence>
<dbReference type="Proteomes" id="UP000886856">
    <property type="component" value="Unassembled WGS sequence"/>
</dbReference>
<keyword evidence="1" id="KW-0472">Membrane</keyword>
<feature type="transmembrane region" description="Helical" evidence="1">
    <location>
        <begin position="6"/>
        <end position="28"/>
    </location>
</feature>
<sequence>MLVPFWVIEAAILSVLFLVGILIGTIWAKEVYVTKIKKLKQDRDLMADELNYYRTHNHYNYPGKGNW</sequence>
<protein>
    <submittedName>
        <fullName evidence="2">Uncharacterized protein</fullName>
    </submittedName>
</protein>
<dbReference type="AlphaFoldDB" id="A0A9D2KYI4"/>
<reference evidence="2" key="1">
    <citation type="journal article" date="2021" name="PeerJ">
        <title>Extensive microbial diversity within the chicken gut microbiome revealed by metagenomics and culture.</title>
        <authorList>
            <person name="Gilroy R."/>
            <person name="Ravi A."/>
            <person name="Getino M."/>
            <person name="Pursley I."/>
            <person name="Horton D.L."/>
            <person name="Alikhan N.F."/>
            <person name="Baker D."/>
            <person name="Gharbi K."/>
            <person name="Hall N."/>
            <person name="Watson M."/>
            <person name="Adriaenssens E.M."/>
            <person name="Foster-Nyarko E."/>
            <person name="Jarju S."/>
            <person name="Secka A."/>
            <person name="Antonio M."/>
            <person name="Oren A."/>
            <person name="Chaudhuri R.R."/>
            <person name="La Ragione R."/>
            <person name="Hildebrand F."/>
            <person name="Pallen M.J."/>
        </authorList>
    </citation>
    <scope>NUCLEOTIDE SEQUENCE</scope>
    <source>
        <strain evidence="2">CHK171-505</strain>
    </source>
</reference>
<proteinExistence type="predicted"/>
<dbReference type="EMBL" id="DWYW01000257">
    <property type="protein sequence ID" value="HJA91334.1"/>
    <property type="molecule type" value="Genomic_DNA"/>
</dbReference>
<name>A0A9D2KYI4_9LACT</name>
<gene>
    <name evidence="2" type="ORF">H9948_11155</name>
</gene>
<organism evidence="2 3">
    <name type="scientific">Candidatus Jeotgalibaca merdavium</name>
    <dbReference type="NCBI Taxonomy" id="2838627"/>
    <lineage>
        <taxon>Bacteria</taxon>
        <taxon>Bacillati</taxon>
        <taxon>Bacillota</taxon>
        <taxon>Bacilli</taxon>
        <taxon>Lactobacillales</taxon>
        <taxon>Carnobacteriaceae</taxon>
        <taxon>Jeotgalibaca</taxon>
    </lineage>
</organism>
<keyword evidence="1" id="KW-0812">Transmembrane</keyword>
<evidence type="ECO:0000256" key="1">
    <source>
        <dbReference type="SAM" id="Phobius"/>
    </source>
</evidence>
<accession>A0A9D2KYI4</accession>
<comment type="caution">
    <text evidence="2">The sequence shown here is derived from an EMBL/GenBank/DDBJ whole genome shotgun (WGS) entry which is preliminary data.</text>
</comment>
<keyword evidence="1" id="KW-1133">Transmembrane helix</keyword>